<dbReference type="SUPFAM" id="SSF55060">
    <property type="entry name" value="GHMP Kinase, C-terminal domain"/>
    <property type="match status" value="1"/>
</dbReference>
<feature type="domain" description="GHMP kinase C-terminal" evidence="8">
    <location>
        <begin position="261"/>
        <end position="345"/>
    </location>
</feature>
<dbReference type="PANTHER" id="PTHR31814">
    <property type="match status" value="1"/>
</dbReference>
<dbReference type="Pfam" id="PF00288">
    <property type="entry name" value="GHMP_kinases_N"/>
    <property type="match status" value="1"/>
</dbReference>
<dbReference type="InterPro" id="IPR006204">
    <property type="entry name" value="GHMP_kinase_N_dom"/>
</dbReference>
<keyword evidence="10" id="KW-1185">Reference proteome</keyword>
<evidence type="ECO:0000313" key="9">
    <source>
        <dbReference type="EMBL" id="GAA0359257.1"/>
    </source>
</evidence>
<keyword evidence="3" id="KW-0808">Transferase</keyword>
<evidence type="ECO:0000259" key="8">
    <source>
        <dbReference type="Pfam" id="PF08544"/>
    </source>
</evidence>
<keyword evidence="5 9" id="KW-0418">Kinase</keyword>
<organism evidence="9 10">
    <name type="scientific">Alkalibacterium iburiense</name>
    <dbReference type="NCBI Taxonomy" id="290589"/>
    <lineage>
        <taxon>Bacteria</taxon>
        <taxon>Bacillati</taxon>
        <taxon>Bacillota</taxon>
        <taxon>Bacilli</taxon>
        <taxon>Lactobacillales</taxon>
        <taxon>Carnobacteriaceae</taxon>
        <taxon>Alkalibacterium</taxon>
    </lineage>
</organism>
<sequence>MMKDVQTKAPGKLYIAGEYAVTEPGYPAVLVALDRFIHVQVSPSKREYGTISSPALSEEALKWTRENGQVSLTEEVESADILLSALHTTEQFLLEKGQTLSYYDILIESELTSKSGEKYGLGSSGAVTVAVIEALLASLSYPVSDILLYKLAALAHMKLNSKGSFGDLAAAAYTGWIAYTSFDKEWVQSKQQTHSVSDMVQLDWPLLSIEKLTPPTSLTLLIGWTGSPASTEKLVGSAHAHKKKEPYTAFLTESKACVERLIEAFRTQDKDSLFEEVRRNRKLLQQLSQENHLMIETPLLKTLCEIAEAYHAAAKTSGAGGGDCGIALIDSLQYKETIEGEWKKHAIVPLPFKIYQK</sequence>
<evidence type="ECO:0000313" key="10">
    <source>
        <dbReference type="Proteomes" id="UP001501166"/>
    </source>
</evidence>
<evidence type="ECO:0000256" key="5">
    <source>
        <dbReference type="ARBA" id="ARBA00022777"/>
    </source>
</evidence>
<feature type="domain" description="GHMP kinase N-terminal" evidence="7">
    <location>
        <begin position="101"/>
        <end position="175"/>
    </location>
</feature>
<evidence type="ECO:0000256" key="6">
    <source>
        <dbReference type="ARBA" id="ARBA00022840"/>
    </source>
</evidence>
<dbReference type="InterPro" id="IPR005917">
    <property type="entry name" value="Pmev_kinase_bact"/>
</dbReference>
<evidence type="ECO:0000259" key="7">
    <source>
        <dbReference type="Pfam" id="PF00288"/>
    </source>
</evidence>
<dbReference type="GO" id="GO:0016301">
    <property type="term" value="F:kinase activity"/>
    <property type="evidence" value="ECO:0007669"/>
    <property type="project" value="UniProtKB-KW"/>
</dbReference>
<dbReference type="NCBIfam" id="TIGR01220">
    <property type="entry name" value="Pmev_kin_Gr_pos"/>
    <property type="match status" value="1"/>
</dbReference>
<evidence type="ECO:0000256" key="3">
    <source>
        <dbReference type="ARBA" id="ARBA00022679"/>
    </source>
</evidence>
<gene>
    <name evidence="9" type="ORF">GCM10008932_09860</name>
</gene>
<dbReference type="InterPro" id="IPR013750">
    <property type="entry name" value="GHMP_kinase_C_dom"/>
</dbReference>
<dbReference type="SUPFAM" id="SSF54211">
    <property type="entry name" value="Ribosomal protein S5 domain 2-like"/>
    <property type="match status" value="1"/>
</dbReference>
<reference evidence="10" key="1">
    <citation type="journal article" date="2019" name="Int. J. Syst. Evol. Microbiol.">
        <title>The Global Catalogue of Microorganisms (GCM) 10K type strain sequencing project: providing services to taxonomists for standard genome sequencing and annotation.</title>
        <authorList>
            <consortium name="The Broad Institute Genomics Platform"/>
            <consortium name="The Broad Institute Genome Sequencing Center for Infectious Disease"/>
            <person name="Wu L."/>
            <person name="Ma J."/>
        </authorList>
    </citation>
    <scope>NUCLEOTIDE SEQUENCE [LARGE SCALE GENOMIC DNA]</scope>
    <source>
        <strain evidence="10">JCM 12662</strain>
    </source>
</reference>
<evidence type="ECO:0000256" key="2">
    <source>
        <dbReference type="ARBA" id="ARBA00012958"/>
    </source>
</evidence>
<proteinExistence type="predicted"/>
<dbReference type="EC" id="2.7.4.2" evidence="2"/>
<keyword evidence="6" id="KW-0067">ATP-binding</keyword>
<accession>A0ABP3H0B6</accession>
<evidence type="ECO:0000256" key="1">
    <source>
        <dbReference type="ARBA" id="ARBA00005017"/>
    </source>
</evidence>
<dbReference type="RefSeq" id="WP_343754501.1">
    <property type="nucleotide sequence ID" value="NZ_BAAACW010000060.1"/>
</dbReference>
<name>A0ABP3H0B6_9LACT</name>
<dbReference type="Proteomes" id="UP001501166">
    <property type="component" value="Unassembled WGS sequence"/>
</dbReference>
<dbReference type="Gene3D" id="3.30.230.10">
    <property type="match status" value="1"/>
</dbReference>
<keyword evidence="4" id="KW-0547">Nucleotide-binding</keyword>
<dbReference type="InterPro" id="IPR020568">
    <property type="entry name" value="Ribosomal_Su5_D2-typ_SF"/>
</dbReference>
<evidence type="ECO:0000256" key="4">
    <source>
        <dbReference type="ARBA" id="ARBA00022741"/>
    </source>
</evidence>
<dbReference type="PRINTS" id="PR00959">
    <property type="entry name" value="MEVGALKINASE"/>
</dbReference>
<dbReference type="PANTHER" id="PTHR31814:SF2">
    <property type="entry name" value="PHOSPHOMEVALONATE KINASE"/>
    <property type="match status" value="1"/>
</dbReference>
<dbReference type="EMBL" id="BAAACW010000060">
    <property type="protein sequence ID" value="GAA0359257.1"/>
    <property type="molecule type" value="Genomic_DNA"/>
</dbReference>
<dbReference type="InterPro" id="IPR035102">
    <property type="entry name" value="Phosphomevalonate_kinase"/>
</dbReference>
<dbReference type="Pfam" id="PF08544">
    <property type="entry name" value="GHMP_kinases_C"/>
    <property type="match status" value="1"/>
</dbReference>
<comment type="caution">
    <text evidence="9">The sequence shown here is derived from an EMBL/GenBank/DDBJ whole genome shotgun (WGS) entry which is preliminary data.</text>
</comment>
<dbReference type="Gene3D" id="3.30.70.890">
    <property type="entry name" value="GHMP kinase, C-terminal domain"/>
    <property type="match status" value="1"/>
</dbReference>
<protein>
    <recommendedName>
        <fullName evidence="2">phosphomevalonate kinase</fullName>
        <ecNumber evidence="2">2.7.4.2</ecNumber>
    </recommendedName>
</protein>
<comment type="pathway">
    <text evidence="1">Isoprenoid biosynthesis; isopentenyl diphosphate biosynthesis via mevalonate pathway; isopentenyl diphosphate from (R)-mevalonate: step 2/3.</text>
</comment>
<dbReference type="InterPro" id="IPR036554">
    <property type="entry name" value="GHMP_kinase_C_sf"/>
</dbReference>
<dbReference type="InterPro" id="IPR014721">
    <property type="entry name" value="Ribsml_uS5_D2-typ_fold_subgr"/>
</dbReference>